<name>Q4PME1_IXOSC</name>
<protein>
    <submittedName>
        <fullName evidence="3">Putative conserved secreted protein</fullName>
    </submittedName>
    <submittedName>
        <fullName evidence="2">Putative salivary cysteine rich protein</fullName>
    </submittedName>
</protein>
<evidence type="ECO:0000313" key="3">
    <source>
        <dbReference type="EMBL" id="MOY43879.1"/>
    </source>
</evidence>
<dbReference type="VEuPathDB" id="VectorBase:ISCI016968"/>
<evidence type="ECO:0000256" key="1">
    <source>
        <dbReference type="SAM" id="SignalP"/>
    </source>
</evidence>
<sequence>MPTECGECPKLTTWLAYGRLWFLLACVHSKDGPMSAFCCEESGSCDLRRLELADGLPPLHSLATKVIWKLHNLLSPRHVHVFVALHLSTCGRVNGNNLSQCHFFMGINDKMMCRGASAKGGNLLQMGHSCRCVFCRNACFYVCPWLYKVTPLPLLLKASLSSSTCLPSCNVCCCSTASLRVASDTCMYIPVKQVWQ</sequence>
<dbReference type="EMBL" id="DQ066186">
    <property type="protein sequence ID" value="AAY66823.1"/>
    <property type="molecule type" value="mRNA"/>
</dbReference>
<accession>Q4PME1</accession>
<reference evidence="3" key="3">
    <citation type="submission" date="2019-04" db="EMBL/GenBank/DDBJ databases">
        <title>An insight into the mialome of Ixodes scapularis.</title>
        <authorList>
            <person name="Ribeiro J.M."/>
            <person name="Mather T.N."/>
            <person name="Karim S."/>
        </authorList>
    </citation>
    <scope>NUCLEOTIDE SEQUENCE</scope>
</reference>
<reference evidence="2" key="1">
    <citation type="submission" date="2005-05" db="EMBL/GenBank/DDBJ databases">
        <authorList>
            <person name="Tseng H.-P."/>
            <person name="Hseu T.-H."/>
            <person name="Buhler D.R."/>
            <person name="Wang W.-D."/>
            <person name="Tsai H.-L."/>
            <person name="Hu C.-H."/>
        </authorList>
    </citation>
    <scope>NUCLEOTIDE SEQUENCE</scope>
    <source>
        <strain evidence="2">ISUFJ-cluster-333</strain>
        <tissue evidence="2">Salivary glands</tissue>
    </source>
</reference>
<dbReference type="VEuPathDB" id="VectorBase:ISCW016968"/>
<feature type="chain" id="PRO_5036286063" evidence="1">
    <location>
        <begin position="30"/>
        <end position="196"/>
    </location>
</feature>
<proteinExistence type="evidence at transcript level"/>
<organism evidence="2">
    <name type="scientific">Ixodes scapularis</name>
    <name type="common">Black-legged tick</name>
    <name type="synonym">Deer tick</name>
    <dbReference type="NCBI Taxonomy" id="6945"/>
    <lineage>
        <taxon>Eukaryota</taxon>
        <taxon>Metazoa</taxon>
        <taxon>Ecdysozoa</taxon>
        <taxon>Arthropoda</taxon>
        <taxon>Chelicerata</taxon>
        <taxon>Arachnida</taxon>
        <taxon>Acari</taxon>
        <taxon>Parasitiformes</taxon>
        <taxon>Ixodida</taxon>
        <taxon>Ixodoidea</taxon>
        <taxon>Ixodidae</taxon>
        <taxon>Ixodinae</taxon>
        <taxon>Ixodes</taxon>
    </lineage>
</organism>
<dbReference type="AlphaFoldDB" id="Q4PME1"/>
<dbReference type="EMBL" id="GHJT01009908">
    <property type="protein sequence ID" value="MOY43879.1"/>
    <property type="molecule type" value="Transcribed_RNA"/>
</dbReference>
<feature type="signal peptide" evidence="1">
    <location>
        <begin position="1"/>
        <end position="29"/>
    </location>
</feature>
<evidence type="ECO:0000313" key="2">
    <source>
        <dbReference type="EMBL" id="AAY66823.1"/>
    </source>
</evidence>
<keyword evidence="1" id="KW-0732">Signal</keyword>
<reference evidence="2" key="2">
    <citation type="journal article" date="2006" name="Insect Biochem. Mol. Biol.">
        <title>An annotated catalog of salivary gland transcripts from Ixodes scapularis ticks.</title>
        <authorList>
            <person name="Ribeiro J.M."/>
            <person name="Alarcon-Chaidez F."/>
            <person name="Francischetti I.M."/>
            <person name="Mans B.J."/>
            <person name="Mather T.N."/>
            <person name="Valenzuela J.G."/>
            <person name="Wikel S.K."/>
        </authorList>
    </citation>
    <scope>NUCLEOTIDE SEQUENCE</scope>
    <source>
        <strain evidence="2">ISUFJ-cluster-333</strain>
        <tissue evidence="2">Salivary glands</tissue>
    </source>
</reference>